<evidence type="ECO:0000256" key="1">
    <source>
        <dbReference type="ARBA" id="ARBA00010641"/>
    </source>
</evidence>
<gene>
    <name evidence="8" type="ORF">GCM10011487_18890</name>
</gene>
<reference evidence="9" key="1">
    <citation type="submission" date="2020-01" db="EMBL/GenBank/DDBJ databases">
        <title>'Steroidobacter agaridevorans' sp. nov., agar-degrading bacteria isolated from rhizosphere soils.</title>
        <authorList>
            <person name="Ikenaga M."/>
            <person name="Kataoka M."/>
            <person name="Murouchi A."/>
            <person name="Katsuragi S."/>
            <person name="Sakai M."/>
        </authorList>
    </citation>
    <scope>NUCLEOTIDE SEQUENCE [LARGE SCALE GENOMIC DNA]</scope>
    <source>
        <strain evidence="9">YU21-B</strain>
    </source>
</reference>
<dbReference type="Pfam" id="PF08281">
    <property type="entry name" value="Sigma70_r4_2"/>
    <property type="match status" value="1"/>
</dbReference>
<dbReference type="GO" id="GO:0000428">
    <property type="term" value="C:DNA-directed RNA polymerase complex"/>
    <property type="evidence" value="ECO:0007669"/>
    <property type="project" value="UniProtKB-KW"/>
</dbReference>
<dbReference type="PANTHER" id="PTHR43133">
    <property type="entry name" value="RNA POLYMERASE ECF-TYPE SIGMA FACTO"/>
    <property type="match status" value="1"/>
</dbReference>
<keyword evidence="4" id="KW-0238">DNA-binding</keyword>
<dbReference type="SUPFAM" id="SSF88659">
    <property type="entry name" value="Sigma3 and sigma4 domains of RNA polymerase sigma factors"/>
    <property type="match status" value="1"/>
</dbReference>
<evidence type="ECO:0000256" key="3">
    <source>
        <dbReference type="ARBA" id="ARBA00023082"/>
    </source>
</evidence>
<feature type="domain" description="RNA polymerase sigma factor 70 region 4 type 2" evidence="7">
    <location>
        <begin position="121"/>
        <end position="172"/>
    </location>
</feature>
<keyword evidence="8" id="KW-0240">DNA-directed RNA polymerase</keyword>
<dbReference type="SUPFAM" id="SSF88946">
    <property type="entry name" value="Sigma2 domain of RNA polymerase sigma factors"/>
    <property type="match status" value="1"/>
</dbReference>
<protein>
    <submittedName>
        <fullName evidence="8">DNA-directed RNA polymerase sigma-70 factor</fullName>
    </submittedName>
</protein>
<evidence type="ECO:0000256" key="4">
    <source>
        <dbReference type="ARBA" id="ARBA00023125"/>
    </source>
</evidence>
<comment type="caution">
    <text evidence="8">The sequence shown here is derived from an EMBL/GenBank/DDBJ whole genome shotgun (WGS) entry which is preliminary data.</text>
</comment>
<organism evidence="8 9">
    <name type="scientific">Steroidobacter agaridevorans</name>
    <dbReference type="NCBI Taxonomy" id="2695856"/>
    <lineage>
        <taxon>Bacteria</taxon>
        <taxon>Pseudomonadati</taxon>
        <taxon>Pseudomonadota</taxon>
        <taxon>Gammaproteobacteria</taxon>
        <taxon>Steroidobacterales</taxon>
        <taxon>Steroidobacteraceae</taxon>
        <taxon>Steroidobacter</taxon>
    </lineage>
</organism>
<feature type="domain" description="RNA polymerase sigma-70 region 2" evidence="6">
    <location>
        <begin position="27"/>
        <end position="92"/>
    </location>
</feature>
<evidence type="ECO:0000256" key="5">
    <source>
        <dbReference type="ARBA" id="ARBA00023163"/>
    </source>
</evidence>
<dbReference type="AlphaFoldDB" id="A0A829Y999"/>
<evidence type="ECO:0000313" key="8">
    <source>
        <dbReference type="EMBL" id="GFE79889.1"/>
    </source>
</evidence>
<dbReference type="GO" id="GO:0016987">
    <property type="term" value="F:sigma factor activity"/>
    <property type="evidence" value="ECO:0007669"/>
    <property type="project" value="UniProtKB-KW"/>
</dbReference>
<dbReference type="GO" id="GO:0003677">
    <property type="term" value="F:DNA binding"/>
    <property type="evidence" value="ECO:0007669"/>
    <property type="project" value="UniProtKB-KW"/>
</dbReference>
<dbReference type="InterPro" id="IPR013324">
    <property type="entry name" value="RNA_pol_sigma_r3/r4-like"/>
</dbReference>
<dbReference type="InterPro" id="IPR014284">
    <property type="entry name" value="RNA_pol_sigma-70_dom"/>
</dbReference>
<keyword evidence="9" id="KW-1185">Reference proteome</keyword>
<dbReference type="InterPro" id="IPR036388">
    <property type="entry name" value="WH-like_DNA-bd_sf"/>
</dbReference>
<dbReference type="Proteomes" id="UP000445000">
    <property type="component" value="Unassembled WGS sequence"/>
</dbReference>
<dbReference type="InterPro" id="IPR013249">
    <property type="entry name" value="RNA_pol_sigma70_r4_t2"/>
</dbReference>
<evidence type="ECO:0000259" key="7">
    <source>
        <dbReference type="Pfam" id="PF08281"/>
    </source>
</evidence>
<dbReference type="Pfam" id="PF04542">
    <property type="entry name" value="Sigma70_r2"/>
    <property type="match status" value="1"/>
</dbReference>
<comment type="similarity">
    <text evidence="1">Belongs to the sigma-70 factor family. ECF subfamily.</text>
</comment>
<keyword evidence="5" id="KW-0804">Transcription</keyword>
<evidence type="ECO:0000259" key="6">
    <source>
        <dbReference type="Pfam" id="PF04542"/>
    </source>
</evidence>
<evidence type="ECO:0000256" key="2">
    <source>
        <dbReference type="ARBA" id="ARBA00023015"/>
    </source>
</evidence>
<keyword evidence="2" id="KW-0805">Transcription regulation</keyword>
<sequence length="176" mass="20051">MVSQQMDMANAGSREPADKVDWDAVYADQLPRIYNYFRFRLGGEAEVEDLTARTFEKAWSARARYRRDLAGFSTWLFRIAQNVGIDYLRSRRPHAPLDAAVDLAAEITPELEAARDSDLSRLGRLTARLPEREQELIALKYGAALNNREIARLTGLSESNVGTSLYRIVQTLRSQW</sequence>
<dbReference type="GO" id="GO:0006352">
    <property type="term" value="P:DNA-templated transcription initiation"/>
    <property type="evidence" value="ECO:0007669"/>
    <property type="project" value="InterPro"/>
</dbReference>
<dbReference type="PANTHER" id="PTHR43133:SF8">
    <property type="entry name" value="RNA POLYMERASE SIGMA FACTOR HI_1459-RELATED"/>
    <property type="match status" value="1"/>
</dbReference>
<proteinExistence type="inferred from homology"/>
<dbReference type="Gene3D" id="1.10.10.10">
    <property type="entry name" value="Winged helix-like DNA-binding domain superfamily/Winged helix DNA-binding domain"/>
    <property type="match status" value="1"/>
</dbReference>
<name>A0A829Y999_9GAMM</name>
<dbReference type="NCBIfam" id="TIGR02937">
    <property type="entry name" value="sigma70-ECF"/>
    <property type="match status" value="1"/>
</dbReference>
<evidence type="ECO:0000313" key="9">
    <source>
        <dbReference type="Proteomes" id="UP000445000"/>
    </source>
</evidence>
<dbReference type="InterPro" id="IPR039425">
    <property type="entry name" value="RNA_pol_sigma-70-like"/>
</dbReference>
<dbReference type="EMBL" id="BLJN01000002">
    <property type="protein sequence ID" value="GFE79889.1"/>
    <property type="molecule type" value="Genomic_DNA"/>
</dbReference>
<keyword evidence="3" id="KW-0731">Sigma factor</keyword>
<dbReference type="Gene3D" id="1.10.1740.10">
    <property type="match status" value="1"/>
</dbReference>
<dbReference type="InterPro" id="IPR007627">
    <property type="entry name" value="RNA_pol_sigma70_r2"/>
</dbReference>
<accession>A0A829Y999</accession>
<dbReference type="RefSeq" id="WP_161811644.1">
    <property type="nucleotide sequence ID" value="NZ_BLJN01000002.1"/>
</dbReference>
<dbReference type="InterPro" id="IPR013325">
    <property type="entry name" value="RNA_pol_sigma_r2"/>
</dbReference>